<dbReference type="InterPro" id="IPR000847">
    <property type="entry name" value="LysR_HTH_N"/>
</dbReference>
<dbReference type="Proteomes" id="UP001163726">
    <property type="component" value="Chromosome"/>
</dbReference>
<organism evidence="6 7">
    <name type="scientific">Catenovulum adriaticum</name>
    <dbReference type="NCBI Taxonomy" id="2984846"/>
    <lineage>
        <taxon>Bacteria</taxon>
        <taxon>Pseudomonadati</taxon>
        <taxon>Pseudomonadota</taxon>
        <taxon>Gammaproteobacteria</taxon>
        <taxon>Alteromonadales</taxon>
        <taxon>Alteromonadaceae</taxon>
        <taxon>Catenovulum</taxon>
    </lineage>
</organism>
<evidence type="ECO:0000256" key="3">
    <source>
        <dbReference type="ARBA" id="ARBA00023125"/>
    </source>
</evidence>
<dbReference type="PANTHER" id="PTHR30537:SF66">
    <property type="entry name" value="IRON-REGULATED VIRULENCE REGULATORY PROTEIN IRGB"/>
    <property type="match status" value="1"/>
</dbReference>
<evidence type="ECO:0000313" key="6">
    <source>
        <dbReference type="EMBL" id="WAJ70187.1"/>
    </source>
</evidence>
<dbReference type="SUPFAM" id="SSF53850">
    <property type="entry name" value="Periplasmic binding protein-like II"/>
    <property type="match status" value="1"/>
</dbReference>
<dbReference type="PANTHER" id="PTHR30537">
    <property type="entry name" value="HTH-TYPE TRANSCRIPTIONAL REGULATOR"/>
    <property type="match status" value="1"/>
</dbReference>
<dbReference type="Pfam" id="PF00126">
    <property type="entry name" value="HTH_1"/>
    <property type="match status" value="1"/>
</dbReference>
<keyword evidence="4" id="KW-0804">Transcription</keyword>
<proteinExistence type="inferred from homology"/>
<dbReference type="PROSITE" id="PS50931">
    <property type="entry name" value="HTH_LYSR"/>
    <property type="match status" value="1"/>
</dbReference>
<evidence type="ECO:0000313" key="7">
    <source>
        <dbReference type="Proteomes" id="UP001163726"/>
    </source>
</evidence>
<name>A0ABY7ALR6_9ALTE</name>
<dbReference type="RefSeq" id="WP_268074491.1">
    <property type="nucleotide sequence ID" value="NZ_CP109965.1"/>
</dbReference>
<keyword evidence="2" id="KW-0805">Transcription regulation</keyword>
<dbReference type="EMBL" id="CP109965">
    <property type="protein sequence ID" value="WAJ70187.1"/>
    <property type="molecule type" value="Genomic_DNA"/>
</dbReference>
<sequence>MDTIEGIKTVIAVVETGSFTAASDRLAISKSLVSKYIGEVEERLGVRLFNRTTRQIALTEAGNNYYQHALDLLEQYNVMLENVVGEQAELKGLLRLSAPFSFGEQILAPVLSEFMQRFPKLKIDLRLSNKPVDMLEEGIDLRIRIGRIEDSNMIARQLQKIPLILVASPSYIEQYGLLDNPHNLEKHDAVIDSNFGLGKHWPLYHEKQGELLVNVNSKLTVNGSKAVTELSAAGAGIGLVPRNVVEADLKSGRLIHLLPDYKSLEFGLYLIYPHRKFLPKKLKCFIEFMQQKFDHY</sequence>
<dbReference type="Gene3D" id="3.40.190.290">
    <property type="match status" value="1"/>
</dbReference>
<keyword evidence="3" id="KW-0238">DNA-binding</keyword>
<dbReference type="Gene3D" id="1.10.10.10">
    <property type="entry name" value="Winged helix-like DNA-binding domain superfamily/Winged helix DNA-binding domain"/>
    <property type="match status" value="1"/>
</dbReference>
<keyword evidence="7" id="KW-1185">Reference proteome</keyword>
<reference evidence="6" key="1">
    <citation type="submission" date="2022-10" db="EMBL/GenBank/DDBJ databases">
        <title>Catenovulum adriacola sp. nov. isolated in the Harbour of Susak.</title>
        <authorList>
            <person name="Schoch T."/>
            <person name="Reich S.J."/>
            <person name="Stoeferle S."/>
            <person name="Flaiz M."/>
            <person name="Kazda M."/>
            <person name="Riedel C.U."/>
            <person name="Duerre P."/>
        </authorList>
    </citation>
    <scope>NUCLEOTIDE SEQUENCE</scope>
    <source>
        <strain evidence="6">TS8</strain>
    </source>
</reference>
<gene>
    <name evidence="6" type="ORF">OLW01_13745</name>
</gene>
<evidence type="ECO:0000259" key="5">
    <source>
        <dbReference type="PROSITE" id="PS50931"/>
    </source>
</evidence>
<dbReference type="InterPro" id="IPR036390">
    <property type="entry name" value="WH_DNA-bd_sf"/>
</dbReference>
<evidence type="ECO:0000256" key="4">
    <source>
        <dbReference type="ARBA" id="ARBA00023163"/>
    </source>
</evidence>
<accession>A0ABY7ALR6</accession>
<protein>
    <submittedName>
        <fullName evidence="6">LysR family transcriptional regulator</fullName>
    </submittedName>
</protein>
<dbReference type="InterPro" id="IPR036388">
    <property type="entry name" value="WH-like_DNA-bd_sf"/>
</dbReference>
<dbReference type="InterPro" id="IPR005119">
    <property type="entry name" value="LysR_subst-bd"/>
</dbReference>
<evidence type="ECO:0000256" key="1">
    <source>
        <dbReference type="ARBA" id="ARBA00009437"/>
    </source>
</evidence>
<comment type="similarity">
    <text evidence="1">Belongs to the LysR transcriptional regulatory family.</text>
</comment>
<dbReference type="Pfam" id="PF03466">
    <property type="entry name" value="LysR_substrate"/>
    <property type="match status" value="1"/>
</dbReference>
<feature type="domain" description="HTH lysR-type" evidence="5">
    <location>
        <begin position="1"/>
        <end position="59"/>
    </location>
</feature>
<dbReference type="InterPro" id="IPR058163">
    <property type="entry name" value="LysR-type_TF_proteobact-type"/>
</dbReference>
<dbReference type="SUPFAM" id="SSF46785">
    <property type="entry name" value="Winged helix' DNA-binding domain"/>
    <property type="match status" value="1"/>
</dbReference>
<evidence type="ECO:0000256" key="2">
    <source>
        <dbReference type="ARBA" id="ARBA00023015"/>
    </source>
</evidence>
<dbReference type="CDD" id="cd08422">
    <property type="entry name" value="PBP2_CrgA_like"/>
    <property type="match status" value="1"/>
</dbReference>